<dbReference type="PANTHER" id="PTHR42650">
    <property type="entry name" value="TAIL-ANCHORED PROTEIN INSERTION RECEPTOR WRB"/>
    <property type="match status" value="1"/>
</dbReference>
<keyword evidence="7" id="KW-0175">Coiled coil</keyword>
<keyword evidence="8 9" id="KW-0472">Membrane</keyword>
<dbReference type="GO" id="GO:0000139">
    <property type="term" value="C:Golgi membrane"/>
    <property type="evidence" value="ECO:0007669"/>
    <property type="project" value="UniProtKB-SubCell"/>
</dbReference>
<evidence type="ECO:0000256" key="9">
    <source>
        <dbReference type="HAMAP-Rule" id="MF_03113"/>
    </source>
</evidence>
<keyword evidence="5 9" id="KW-0931">ER-Golgi transport</keyword>
<dbReference type="PANTHER" id="PTHR42650:SF1">
    <property type="entry name" value="GUIDED ENTRY OF TAIL-ANCHORED PROTEINS FACTOR 1"/>
    <property type="match status" value="1"/>
</dbReference>
<keyword evidence="3 9" id="KW-0812">Transmembrane</keyword>
<dbReference type="GO" id="GO:0005789">
    <property type="term" value="C:endoplasmic reticulum membrane"/>
    <property type="evidence" value="ECO:0007669"/>
    <property type="project" value="UniProtKB-SubCell"/>
</dbReference>
<dbReference type="GO" id="GO:0043529">
    <property type="term" value="C:GET complex"/>
    <property type="evidence" value="ECO:0007669"/>
    <property type="project" value="UniProtKB-UniRule"/>
</dbReference>
<dbReference type="GO" id="GO:0043495">
    <property type="term" value="F:protein-membrane adaptor activity"/>
    <property type="evidence" value="ECO:0007669"/>
    <property type="project" value="TreeGrafter"/>
</dbReference>
<sequence>MFDLQSSTILIAIFLVLVTKHIVNLIGKSNIQNQAWNVYTQVASKAGHPKFAELSAKRKQLLEINKERKSISAQDQYAKWTKLNRQFDTVSAEVKALGDQMSVEKALFSKYVGYAITAVTTAPIWFSRYKYRKNVLFYFPPGVLPSKVEWFLALPFMKSGAVGLTIWMFAVNSVLSSVESLVRFILMPRVEKPVRPPPKVSEVEEVNQTFQVPVDLD</sequence>
<evidence type="ECO:0000256" key="1">
    <source>
        <dbReference type="ARBA" id="ARBA00010799"/>
    </source>
</evidence>
<dbReference type="Pfam" id="PF04420">
    <property type="entry name" value="CHD5"/>
    <property type="match status" value="1"/>
</dbReference>
<dbReference type="EMBL" id="LT635758">
    <property type="protein sequence ID" value="SGZ52663.1"/>
    <property type="molecule type" value="Genomic_DNA"/>
</dbReference>
<feature type="topological domain" description="Cytoplasmic" evidence="9">
    <location>
        <begin position="179"/>
        <end position="217"/>
    </location>
</feature>
<keyword evidence="14" id="KW-1185">Reference proteome</keyword>
<dbReference type="GO" id="GO:0071816">
    <property type="term" value="P:tail-anchored membrane protein insertion into ER membrane"/>
    <property type="evidence" value="ECO:0007669"/>
    <property type="project" value="InterPro"/>
</dbReference>
<comment type="subunit">
    <text evidence="9">Component of the Golgi to ER traffic (GET) complex, which is composed of GET1, GET2 and GET3. Within the complex, GET1 and GET2 form a heterotetramer which is stabilized by phosphatidylinositol binding and which binds to the GET3 homodimer.</text>
</comment>
<comment type="function">
    <text evidence="9">Required for the post-translational delivery of tail-anchored (TA) proteins to the endoplasmic reticulum. Together with GET2, acts as a membrane receptor for soluble GET3, which recognizes and selectively binds the transmembrane domain of TA proteins in the cytosol. The GET complex cooperates with the HDEL receptor ERD2 to mediate the ATP-dependent retrieval of resident ER proteins that contain a C-terminal H-D-E-L retention signal from the Golgi to the ER.</text>
</comment>
<feature type="topological domain" description="Lumenal" evidence="9">
    <location>
        <begin position="1"/>
        <end position="9"/>
    </location>
</feature>
<evidence type="ECO:0000313" key="14">
    <source>
        <dbReference type="Proteomes" id="UP000182334"/>
    </source>
</evidence>
<evidence type="ECO:0000313" key="11">
    <source>
        <dbReference type="EMBL" id="SGZ48402.1"/>
    </source>
</evidence>
<comment type="similarity">
    <text evidence="1 9">Belongs to the WRB/GET1 family.</text>
</comment>
<evidence type="ECO:0000256" key="7">
    <source>
        <dbReference type="ARBA" id="ARBA00023054"/>
    </source>
</evidence>
<dbReference type="Gene3D" id="1.10.287.660">
    <property type="entry name" value="Helix hairpin bin"/>
    <property type="match status" value="1"/>
</dbReference>
<dbReference type="OrthoDB" id="69461at2759"/>
<name>A0A1L0BMP8_9ASCO</name>
<keyword evidence="6 9" id="KW-1133">Transmembrane helix</keyword>
<feature type="transmembrane region" description="Helical" evidence="10">
    <location>
        <begin position="6"/>
        <end position="26"/>
    </location>
</feature>
<evidence type="ECO:0000256" key="10">
    <source>
        <dbReference type="SAM" id="Phobius"/>
    </source>
</evidence>
<feature type="transmembrane region" description="Helical" evidence="10">
    <location>
        <begin position="166"/>
        <end position="186"/>
    </location>
</feature>
<dbReference type="InterPro" id="IPR028945">
    <property type="entry name" value="Get1"/>
</dbReference>
<evidence type="ECO:0000256" key="8">
    <source>
        <dbReference type="ARBA" id="ARBA00023136"/>
    </source>
</evidence>
<evidence type="ECO:0000313" key="12">
    <source>
        <dbReference type="EMBL" id="SGZ52663.1"/>
    </source>
</evidence>
<dbReference type="HAMAP" id="MF_03113">
    <property type="entry name" value="Get1"/>
    <property type="match status" value="1"/>
</dbReference>
<dbReference type="AlphaFoldDB" id="A0A1L0BMP8"/>
<dbReference type="InterPro" id="IPR029012">
    <property type="entry name" value="Helix_hairpin_bin_sf"/>
</dbReference>
<keyword evidence="4 9" id="KW-0256">Endoplasmic reticulum</keyword>
<dbReference type="GO" id="GO:0016192">
    <property type="term" value="P:vesicle-mediated transport"/>
    <property type="evidence" value="ECO:0007669"/>
    <property type="project" value="UniProtKB-KW"/>
</dbReference>
<evidence type="ECO:0000256" key="3">
    <source>
        <dbReference type="ARBA" id="ARBA00022692"/>
    </source>
</evidence>
<dbReference type="STRING" id="45354.A0A1L0BMP8"/>
<reference evidence="13 14" key="1">
    <citation type="submission" date="2016-10" db="EMBL/GenBank/DDBJ databases">
        <authorList>
            <person name="de Groot N.N."/>
        </authorList>
    </citation>
    <scope>NUCLEOTIDE SEQUENCE [LARGE SCALE GENOMIC DNA]</scope>
    <source>
        <strain evidence="12 14">CBS 141442</strain>
        <strain evidence="11 13">PYCC 4715</strain>
    </source>
</reference>
<comment type="caution">
    <text evidence="9">Lacks conserved residue(s) required for the propagation of feature annotation.</text>
</comment>
<evidence type="ECO:0000256" key="5">
    <source>
        <dbReference type="ARBA" id="ARBA00022892"/>
    </source>
</evidence>
<organism evidence="12 14">
    <name type="scientific">Sungouiella intermedia</name>
    <dbReference type="NCBI Taxonomy" id="45354"/>
    <lineage>
        <taxon>Eukaryota</taxon>
        <taxon>Fungi</taxon>
        <taxon>Dikarya</taxon>
        <taxon>Ascomycota</taxon>
        <taxon>Saccharomycotina</taxon>
        <taxon>Pichiomycetes</taxon>
        <taxon>Metschnikowiaceae</taxon>
        <taxon>Sungouiella</taxon>
    </lineage>
</organism>
<dbReference type="InterPro" id="IPR027538">
    <property type="entry name" value="Get1_fungi"/>
</dbReference>
<evidence type="ECO:0000256" key="6">
    <source>
        <dbReference type="ARBA" id="ARBA00022989"/>
    </source>
</evidence>
<comment type="subcellular location">
    <subcellularLocation>
        <location evidence="9">Endoplasmic reticulum membrane</location>
        <topology evidence="9">Multi-pass membrane protein</topology>
    </subcellularLocation>
    <subcellularLocation>
        <location evidence="9">Golgi apparatus membrane</location>
        <topology evidence="9">Multi-pass membrane protein</topology>
    </subcellularLocation>
</comment>
<evidence type="ECO:0000256" key="4">
    <source>
        <dbReference type="ARBA" id="ARBA00022824"/>
    </source>
</evidence>
<protein>
    <recommendedName>
        <fullName evidence="9">Golgi to ER traffic protein 1</fullName>
    </recommendedName>
    <alternativeName>
        <fullName evidence="9">Guided entry of tail-anchored proteins 1</fullName>
    </alternativeName>
</protein>
<keyword evidence="2 9" id="KW-0813">Transport</keyword>
<keyword evidence="9" id="KW-0333">Golgi apparatus</keyword>
<dbReference type="Proteomes" id="UP000182334">
    <property type="component" value="Chromosome III"/>
</dbReference>
<evidence type="ECO:0000256" key="2">
    <source>
        <dbReference type="ARBA" id="ARBA00022448"/>
    </source>
</evidence>
<gene>
    <name evidence="9" type="primary">GET1</name>
    <name evidence="11" type="ORF">SAMEA4029009_CIC11G00000001906</name>
    <name evidence="12" type="ORF">SAMEA4029010_CIC11G00000003693</name>
</gene>
<accession>A0A1L0BMP8</accession>
<dbReference type="EMBL" id="LT635764">
    <property type="protein sequence ID" value="SGZ48402.1"/>
    <property type="molecule type" value="Genomic_DNA"/>
</dbReference>
<dbReference type="Proteomes" id="UP000182259">
    <property type="component" value="Chromosome I"/>
</dbReference>
<evidence type="ECO:0000313" key="13">
    <source>
        <dbReference type="Proteomes" id="UP000182259"/>
    </source>
</evidence>
<proteinExistence type="inferred from homology"/>